<evidence type="ECO:0000259" key="6">
    <source>
        <dbReference type="SMART" id="SM00382"/>
    </source>
</evidence>
<dbReference type="GO" id="GO:0004540">
    <property type="term" value="F:RNA nuclease activity"/>
    <property type="evidence" value="ECO:0007669"/>
    <property type="project" value="InterPro"/>
</dbReference>
<reference evidence="9" key="1">
    <citation type="submission" date="2025-08" db="UniProtKB">
        <authorList>
            <consortium name="RefSeq"/>
        </authorList>
    </citation>
    <scope>IDENTIFICATION</scope>
</reference>
<feature type="domain" description="RNB" evidence="7">
    <location>
        <begin position="1268"/>
        <end position="1847"/>
    </location>
</feature>
<evidence type="ECO:0000313" key="9">
    <source>
        <dbReference type="RefSeq" id="XP_030643380.1"/>
    </source>
</evidence>
<dbReference type="SMART" id="SM00382">
    <property type="entry name" value="AAA"/>
    <property type="match status" value="2"/>
</dbReference>
<dbReference type="Pfam" id="PF00773">
    <property type="entry name" value="RNB"/>
    <property type="match status" value="2"/>
</dbReference>
<dbReference type="GO" id="GO:0016787">
    <property type="term" value="F:hydrolase activity"/>
    <property type="evidence" value="ECO:0007669"/>
    <property type="project" value="UniProtKB-KW"/>
</dbReference>
<evidence type="ECO:0000256" key="2">
    <source>
        <dbReference type="ARBA" id="ARBA00022741"/>
    </source>
</evidence>
<dbReference type="SMART" id="SM00955">
    <property type="entry name" value="RNB"/>
    <property type="match status" value="1"/>
</dbReference>
<keyword evidence="4 9" id="KW-0347">Helicase</keyword>
<accession>A0A6J2WD28</accession>
<dbReference type="InterPro" id="IPR012340">
    <property type="entry name" value="NA-bd_OB-fold"/>
</dbReference>
<dbReference type="FunFam" id="3.40.50.300:FF:001313">
    <property type="entry name" value="Helicase with zinc finger domain 2"/>
    <property type="match status" value="1"/>
</dbReference>
<evidence type="ECO:0000256" key="5">
    <source>
        <dbReference type="ARBA" id="ARBA00022840"/>
    </source>
</evidence>
<name>A0A6J2WD28_CHACN</name>
<dbReference type="InterPro" id="IPR047187">
    <property type="entry name" value="SF1_C_Upf1"/>
</dbReference>
<dbReference type="InterPro" id="IPR041677">
    <property type="entry name" value="DNA2/NAM7_AAA_11"/>
</dbReference>
<dbReference type="InterPro" id="IPR001900">
    <property type="entry name" value="RNase_II/R"/>
</dbReference>
<dbReference type="PANTHER" id="PTHR43788">
    <property type="entry name" value="DNA2/NAM7 HELICASE FAMILY MEMBER"/>
    <property type="match status" value="1"/>
</dbReference>
<dbReference type="OrthoDB" id="2285229at2759"/>
<evidence type="ECO:0000259" key="7">
    <source>
        <dbReference type="SMART" id="SM00955"/>
    </source>
</evidence>
<keyword evidence="2" id="KW-0547">Nucleotide-binding</keyword>
<protein>
    <submittedName>
        <fullName evidence="9">Helicase with zinc finger domain 2</fullName>
    </submittedName>
</protein>
<dbReference type="CDD" id="cd18808">
    <property type="entry name" value="SF1_C_Upf1"/>
    <property type="match status" value="2"/>
</dbReference>
<feature type="domain" description="AAA+ ATPase" evidence="6">
    <location>
        <begin position="559"/>
        <end position="749"/>
    </location>
</feature>
<dbReference type="Gene3D" id="3.40.50.300">
    <property type="entry name" value="P-loop containing nucleotide triphosphate hydrolases"/>
    <property type="match status" value="4"/>
</dbReference>
<dbReference type="GO" id="GO:0005524">
    <property type="term" value="F:ATP binding"/>
    <property type="evidence" value="ECO:0007669"/>
    <property type="project" value="UniProtKB-KW"/>
</dbReference>
<dbReference type="Proteomes" id="UP000504632">
    <property type="component" value="Chromosome 10"/>
</dbReference>
<dbReference type="PANTHER" id="PTHR43788:SF9">
    <property type="entry name" value="HELICASE WITH ZINC FINGER DOMAIN 2"/>
    <property type="match status" value="1"/>
</dbReference>
<dbReference type="SUPFAM" id="SSF52540">
    <property type="entry name" value="P-loop containing nucleoside triphosphate hydrolases"/>
    <property type="match status" value="2"/>
</dbReference>
<dbReference type="Pfam" id="PF13087">
    <property type="entry name" value="AAA_12"/>
    <property type="match status" value="2"/>
</dbReference>
<organism evidence="8 9">
    <name type="scientific">Chanos chanos</name>
    <name type="common">Milkfish</name>
    <name type="synonym">Mugil chanos</name>
    <dbReference type="NCBI Taxonomy" id="29144"/>
    <lineage>
        <taxon>Eukaryota</taxon>
        <taxon>Metazoa</taxon>
        <taxon>Chordata</taxon>
        <taxon>Craniata</taxon>
        <taxon>Vertebrata</taxon>
        <taxon>Euteleostomi</taxon>
        <taxon>Actinopterygii</taxon>
        <taxon>Neopterygii</taxon>
        <taxon>Teleostei</taxon>
        <taxon>Ostariophysi</taxon>
        <taxon>Gonorynchiformes</taxon>
        <taxon>Chanidae</taxon>
        <taxon>Chanos</taxon>
    </lineage>
</organism>
<dbReference type="GO" id="GO:0043139">
    <property type="term" value="F:5'-3' DNA helicase activity"/>
    <property type="evidence" value="ECO:0007669"/>
    <property type="project" value="TreeGrafter"/>
</dbReference>
<dbReference type="InParanoid" id="A0A6J2WD28"/>
<evidence type="ECO:0000256" key="1">
    <source>
        <dbReference type="ARBA" id="ARBA00007913"/>
    </source>
</evidence>
<gene>
    <name evidence="9" type="primary">helz2b</name>
</gene>
<dbReference type="InterPro" id="IPR041679">
    <property type="entry name" value="DNA2/NAM7-like_C"/>
</dbReference>
<evidence type="ECO:0000256" key="4">
    <source>
        <dbReference type="ARBA" id="ARBA00022806"/>
    </source>
</evidence>
<evidence type="ECO:0000256" key="3">
    <source>
        <dbReference type="ARBA" id="ARBA00022801"/>
    </source>
</evidence>
<feature type="domain" description="AAA+ ATPase" evidence="6">
    <location>
        <begin position="2317"/>
        <end position="2514"/>
    </location>
</feature>
<proteinExistence type="inferred from homology"/>
<dbReference type="InterPro" id="IPR056787">
    <property type="entry name" value="OB_HELZ2"/>
</dbReference>
<dbReference type="InterPro" id="IPR027417">
    <property type="entry name" value="P-loop_NTPase"/>
</dbReference>
<dbReference type="Pfam" id="PF25049">
    <property type="entry name" value="OB_HELZ2"/>
    <property type="match status" value="1"/>
</dbReference>
<keyword evidence="8" id="KW-1185">Reference proteome</keyword>
<sequence>MAQSYATSAHLEKLSKTCQLKTTCSLCTNQHNEITFSFTIFEHHCPGDLLLVKFRHNGCHWRPVSKRPAFPNPSRYEVCWFFKEGSGCTVHRDGCTFARSAEEAEVWNFQKRHNLDYNSLILLAKKTERASERMTHKQHITSKKILSEFPGKFLELCSYQDCLLQEYRESSNEICIMSEHVDDVSVIHNQDLCLDCHEMGSEITWRFQIKTERSLVHVALLKKEHGAVFTLGHNSPHSSPQPQTYCKGQDLRSSDLTYDVSVSFWPLQPGVFEQWLVFDFDMRPVLLRKLRIRVGQQFSPQPEEATESTMAAVSLGMERWHRGNKVIVPLSSETEEGEELMKEYKSPRMNLQFTPQSHDSSPLNKKNYRERMHNFLYSEELAQDEVVSRLSVRGTVELSAQVCGDDFGLWRACPGELFAAVYLPYVLTADAPEGLILKRSVQSALVSHVSAEKGSNQVYEVMVLRVRGSERQIYLQLPERCCSELKLQNNTLCEMEVQFQLKRLWFCEMHKAIDLLQDLKNVLPDFGHSDIPVHKIKYPKLNAKQQAAMDFILGDSSQNVAPLLIYGPFGTGKTFTLASAAKELVRQPNTKVLICTLTNSSADLYVKDHFHPHIISGHRELKPLRIKANKDGTAVRATDNITLGYCLCSADGQSFILPERHHLDSHRVIITTTSMAQHLFNLKLPAGYFTHILIDEASQMLECEALIALDLASDKTRVVLAGDHMQMAPKLFLVGTDERSNHTLLNRLFHFYQSQNDSAAKKSRIIFNENYRSTSEIVEFVSTHFYTGDSESIKASGNVPPHPEQHPLMFVSVRGECLLDQTTMSWYNLAEVASVVDTVKLIFREWPTGAWGNREQSKVCVVTEGRQVDLIRSELRKIRLSGVSVQNLGNIQGKQFQVIVLSTVQTRDRLLLADSTSLEFFNDARVLNTAMTRARSQVVVVGDAAALCCFGRCSTVWRSYIEHCISKNSAQPQYFTQEFIKQEVMEISRFQRPEQVNDNNTWEPEEVADPILQELIDDYAGVDTEELDEETTDDEHVQGRKKPYYHSDEKDKLLELVKMYPNKYKHGQLVLEGFCSGYLIPFDNPAEHIQVRGRKNAGMSFTGDEVVVETQQTEDGQLDCKVLGVISRKDSASEFVCTLQDEDYVWKEKSTKNFSRKIMVPISNNTTKICVLVNKKRRREIPIWKLDNGNWKITHYKYLNEETKQEYVFVVRVICWKEHCLFPLGHVIDVLSKGSSLEEGLRILDLEFKLSPSPAMYMRDAPADERQRKDFTELLTFTVDGRGAKNLDDAISVCDMESHYEIGVHITDVASFVAKDDFLDMTAKDKGETYYCHGNPRHPMFPEEISLSHFSLLPGKERQAVSLIVKVEKSSGEITDQSFHLSRIASKQQLSYEEAEGIINQHYTDTLRFDTLGDCVYVAYHFAKMHRKARLHGDWIYAQINDHQRPGKRKSRLMIQELSVMFNHAVSEFLTQNMQSIQCTPLRCQAAPQPKVVKEISDQHRELIPLSVHLTYHLDKKRTDLRKSTTFSVKSKQSKYLKNAISVNHSRNYFEIGVHKADAAYFVTLEGAHHPKDIQRSGKLWSLLPDKDCRAVSLLVKVEKATGKITAKNLEFSWINPAIQLSHEEVGDIISKKCGESQKFDTLEDCISVAYLFTQAQRANRQHGNENNFCLSSEGKSILMMEEFQTLFDEACKFVTDYESPNSSPIMHPITTSPEVVRQLEEDYGNMGFFLSEADGADLAIEGDSDSVRFRVLRSVWQEIQEAASKSDFDRMADLIGTDDIHPQLLPVVREFRKALKKAYVIRSNSCPEANVGHYSLKLDSYTRASSPIRRYMDVVLQRLLHAALSSAPAQYSPQEIDMLCSQFEKNSKRAQEYEEKAGELSLAFDLKAQSIYKLAIASDVQPEGHCFRVSFPFGKGLFPDSLPIMYRDLQLEDQPRFYVRGEYMELTWKKRVYKFETTQTQGKNCSPSVEIELQTWHAIAQAVNEEQWEVVSSLVLNVDTEEKKLQPICADEHYTNLSLMKPQQVGADEHYTNLSLFLKAGDTLQVQIAPGEGRVYLAPTVQLLNVSPSFEICVEHAQNPIKCFSKHAGYPAKDSYNNEKEYVRIWGPLCKMESAANAVDDSDSIIIEDLRITWTRGAEGQLTGTFDLPSEYERKWAIEFNLARCLLCIRKRGLLHSSSLNQSQDQIDPDHFTWVAHGITTGCRNLAMNSKKKSKKVDFKINHRSMDTIPNCVDQRDTRFTVELIPKLLPDIRMENAVNNIGMANDLVQGIALGRRIPQEDSTPAFPKHVIMREQPPAGLPRLNTSQYDALDNALNNHFTLIQGPPGTGKTVVGAYIVYWFFKLNSVTASKPRDPKEKEKKEVILYCGPSNKSVDVVSEYLLKFGETMKLLRVYSRQMEMQEYPYPGSSLQLSEKSLRHERSKPELRDITLHHRIRTNQNPYSSGIVALDKRIQEAPNSLTDAEIEEYKKLLNKARLFELARHDVILCTCTASSAPGLTKSISARQILIDECAMATEPQTLVPLVSYKPEKVVLLGDHMQLRPIVKNDLARKMGMSKSLFERYVRRSRHLMLDTQYRMHEDICKFPSEVYYNGRLNTAVERGHSVFCVQPGTLRKHIVFGDIRGEETSLVVSTGRGNENSKANKSESKKAVELCVSLVKEAEVKQEHVAVLSPYNAQVALIRDQLREEGLCNICVSTITKSQGSEWRYVILSTVRSCPAEEIEVEPQREWISKQIGFVGDPNQINVGITRAQQGLCILGNQELLNCSPSWKKLLAHYTGKQCVVRADQIVVIK</sequence>
<dbReference type="RefSeq" id="XP_030643380.1">
    <property type="nucleotide sequence ID" value="XM_030787520.1"/>
</dbReference>
<dbReference type="Pfam" id="PF13086">
    <property type="entry name" value="AAA_11"/>
    <property type="match status" value="3"/>
</dbReference>
<dbReference type="SUPFAM" id="SSF50249">
    <property type="entry name" value="Nucleic acid-binding proteins"/>
    <property type="match status" value="3"/>
</dbReference>
<evidence type="ECO:0000313" key="8">
    <source>
        <dbReference type="Proteomes" id="UP000504632"/>
    </source>
</evidence>
<keyword evidence="5" id="KW-0067">ATP-binding</keyword>
<comment type="similarity">
    <text evidence="1">Belongs to the DNA2/NAM7 helicase family.</text>
</comment>
<dbReference type="CTD" id="570654"/>
<dbReference type="GO" id="GO:0003723">
    <property type="term" value="F:RNA binding"/>
    <property type="evidence" value="ECO:0007669"/>
    <property type="project" value="InterPro"/>
</dbReference>
<dbReference type="FunFam" id="3.40.50.300:FF:001373">
    <property type="entry name" value="Helicase with zinc finger domain 2"/>
    <property type="match status" value="1"/>
</dbReference>
<keyword evidence="3" id="KW-0378">Hydrolase</keyword>
<dbReference type="InterPro" id="IPR003593">
    <property type="entry name" value="AAA+_ATPase"/>
</dbReference>
<dbReference type="GeneID" id="115823469"/>
<dbReference type="InterPro" id="IPR050534">
    <property type="entry name" value="Coronavir_polyprotein_1ab"/>
</dbReference>